<sequence>MAETLIEEGERPTTERLERQVIVRQVTPELPIHLKLLLASTIVLFTSEDARNDLDFAGKQMFCNDEEFCTTEKAHKDANGSPQTKAQWNDFTFSSDDQGQTGDSETYPDTYENMISRMGEIEKTLATVKETLSTASVRCHLLNVDVVTMFSPEMLDILNKTKEQCEDCIKAMKTLSAEDY</sequence>
<protein>
    <submittedName>
        <fullName evidence="2">Uncharacterized protein</fullName>
    </submittedName>
</protein>
<name>A0AAU9XR43_9CNID</name>
<dbReference type="EMBL" id="CALNXJ010000053">
    <property type="protein sequence ID" value="CAH3153454.1"/>
    <property type="molecule type" value="Genomic_DNA"/>
</dbReference>
<proteinExistence type="predicted"/>
<evidence type="ECO:0000256" key="1">
    <source>
        <dbReference type="SAM" id="MobiDB-lite"/>
    </source>
</evidence>
<comment type="caution">
    <text evidence="2">The sequence shown here is derived from an EMBL/GenBank/DDBJ whole genome shotgun (WGS) entry which is preliminary data.</text>
</comment>
<accession>A0AAU9XR43</accession>
<organism evidence="2 3">
    <name type="scientific">Pocillopora meandrina</name>
    <dbReference type="NCBI Taxonomy" id="46732"/>
    <lineage>
        <taxon>Eukaryota</taxon>
        <taxon>Metazoa</taxon>
        <taxon>Cnidaria</taxon>
        <taxon>Anthozoa</taxon>
        <taxon>Hexacorallia</taxon>
        <taxon>Scleractinia</taxon>
        <taxon>Astrocoeniina</taxon>
        <taxon>Pocilloporidae</taxon>
        <taxon>Pocillopora</taxon>
    </lineage>
</organism>
<evidence type="ECO:0000313" key="3">
    <source>
        <dbReference type="Proteomes" id="UP001159428"/>
    </source>
</evidence>
<dbReference type="Proteomes" id="UP001159428">
    <property type="component" value="Unassembled WGS sequence"/>
</dbReference>
<feature type="compositionally biased region" description="Polar residues" evidence="1">
    <location>
        <begin position="80"/>
        <end position="104"/>
    </location>
</feature>
<dbReference type="AlphaFoldDB" id="A0AAU9XR43"/>
<gene>
    <name evidence="2" type="ORF">PMEA_00027120</name>
</gene>
<feature type="region of interest" description="Disordered" evidence="1">
    <location>
        <begin position="74"/>
        <end position="105"/>
    </location>
</feature>
<evidence type="ECO:0000313" key="2">
    <source>
        <dbReference type="EMBL" id="CAH3153454.1"/>
    </source>
</evidence>
<keyword evidence="3" id="KW-1185">Reference proteome</keyword>
<reference evidence="2 3" key="1">
    <citation type="submission" date="2022-05" db="EMBL/GenBank/DDBJ databases">
        <authorList>
            <consortium name="Genoscope - CEA"/>
            <person name="William W."/>
        </authorList>
    </citation>
    <scope>NUCLEOTIDE SEQUENCE [LARGE SCALE GENOMIC DNA]</scope>
</reference>